<feature type="region of interest" description="Disordered" evidence="1">
    <location>
        <begin position="168"/>
        <end position="249"/>
    </location>
</feature>
<feature type="compositionally biased region" description="Basic and acidic residues" evidence="1">
    <location>
        <begin position="232"/>
        <end position="249"/>
    </location>
</feature>
<feature type="domain" description="DUF2382" evidence="3">
    <location>
        <begin position="133"/>
        <end position="241"/>
    </location>
</feature>
<dbReference type="RefSeq" id="WP_168514405.1">
    <property type="nucleotide sequence ID" value="NZ_JAAXLS010000005.1"/>
</dbReference>
<gene>
    <name evidence="4" type="ORF">HFP15_11335</name>
</gene>
<dbReference type="Proteomes" id="UP000715441">
    <property type="component" value="Unassembled WGS sequence"/>
</dbReference>
<dbReference type="InterPro" id="IPR052967">
    <property type="entry name" value="Stress_Response_Assoc"/>
</dbReference>
<dbReference type="Gene3D" id="3.90.50.10">
    <property type="entry name" value="Photosynthetic Reaction Center, subunit H, domain 2"/>
    <property type="match status" value="1"/>
</dbReference>
<evidence type="ECO:0000256" key="1">
    <source>
        <dbReference type="SAM" id="MobiDB-lite"/>
    </source>
</evidence>
<organism evidence="4 5">
    <name type="scientific">Amycolatopsis acididurans</name>
    <dbReference type="NCBI Taxonomy" id="2724524"/>
    <lineage>
        <taxon>Bacteria</taxon>
        <taxon>Bacillati</taxon>
        <taxon>Actinomycetota</taxon>
        <taxon>Actinomycetes</taxon>
        <taxon>Pseudonocardiales</taxon>
        <taxon>Pseudonocardiaceae</taxon>
        <taxon>Amycolatopsis</taxon>
    </lineage>
</organism>
<sequence>MTTTMRPEELTENAVVDPHGKKIGKVGTVYLADDTRRPEWVTVQTGMFGHKESFVPLRGAHLESDGLHVDVTKERVSDAPRIENDRHLSEKESAELYRFYDMPMPRATGEDRAQGHDQRAKGDGRRRDDERSMTRSEEQMKVGTERVESGKVKLRKYTVTENEQVTVPVTHEEVRVEREPIRDGDRRGAAIGDDEQEVTLHSERPKVEKETVPRERVRLTTEDVTEEQTVSDEVRKERIEVDDGRRRDR</sequence>
<dbReference type="SUPFAM" id="SSF50346">
    <property type="entry name" value="PRC-barrel domain"/>
    <property type="match status" value="1"/>
</dbReference>
<dbReference type="InterPro" id="IPR027275">
    <property type="entry name" value="PRC-brl_dom"/>
</dbReference>
<feature type="compositionally biased region" description="Basic and acidic residues" evidence="1">
    <location>
        <begin position="198"/>
        <end position="221"/>
    </location>
</feature>
<evidence type="ECO:0000313" key="5">
    <source>
        <dbReference type="Proteomes" id="UP000715441"/>
    </source>
</evidence>
<dbReference type="InterPro" id="IPR014747">
    <property type="entry name" value="Bac_photo_RC_H_C"/>
</dbReference>
<keyword evidence="5" id="KW-1185">Reference proteome</keyword>
<dbReference type="NCBIfam" id="TIGR02271">
    <property type="entry name" value="YsnF/AvaK domain"/>
    <property type="match status" value="1"/>
</dbReference>
<comment type="caution">
    <text evidence="4">The sequence shown here is derived from an EMBL/GenBank/DDBJ whole genome shotgun (WGS) entry which is preliminary data.</text>
</comment>
<feature type="compositionally biased region" description="Basic and acidic residues" evidence="1">
    <location>
        <begin position="170"/>
        <end position="188"/>
    </location>
</feature>
<feature type="compositionally biased region" description="Basic and acidic residues" evidence="1">
    <location>
        <begin position="108"/>
        <end position="149"/>
    </location>
</feature>
<dbReference type="Pfam" id="PF09557">
    <property type="entry name" value="DUF2382"/>
    <property type="match status" value="1"/>
</dbReference>
<accession>A0ABX1J124</accession>
<dbReference type="InterPro" id="IPR011033">
    <property type="entry name" value="PRC_barrel-like_sf"/>
</dbReference>
<dbReference type="PANTHER" id="PTHR38463">
    <property type="entry name" value="STRESS RESPONSE PROTEIN YSNF"/>
    <property type="match status" value="1"/>
</dbReference>
<evidence type="ECO:0000259" key="3">
    <source>
        <dbReference type="Pfam" id="PF09557"/>
    </source>
</evidence>
<dbReference type="EMBL" id="JAAXLS010000005">
    <property type="protein sequence ID" value="NKQ53473.1"/>
    <property type="molecule type" value="Genomic_DNA"/>
</dbReference>
<dbReference type="Pfam" id="PF05239">
    <property type="entry name" value="PRC"/>
    <property type="match status" value="1"/>
</dbReference>
<reference evidence="4 5" key="1">
    <citation type="submission" date="2020-04" db="EMBL/GenBank/DDBJ databases">
        <title>Novel species.</title>
        <authorList>
            <person name="Teo W.F.A."/>
            <person name="Lipun K."/>
            <person name="Srisuk N."/>
            <person name="Duangmal K."/>
        </authorList>
    </citation>
    <scope>NUCLEOTIDE SEQUENCE [LARGE SCALE GENOMIC DNA]</scope>
    <source>
        <strain evidence="4 5">K13G38</strain>
    </source>
</reference>
<name>A0ABX1J124_9PSEU</name>
<dbReference type="PANTHER" id="PTHR38463:SF1">
    <property type="entry name" value="STRESS RESPONSE PROTEIN YSNF"/>
    <property type="match status" value="1"/>
</dbReference>
<proteinExistence type="predicted"/>
<feature type="domain" description="PRC-barrel" evidence="2">
    <location>
        <begin position="8"/>
        <end position="75"/>
    </location>
</feature>
<feature type="region of interest" description="Disordered" evidence="1">
    <location>
        <begin position="105"/>
        <end position="149"/>
    </location>
</feature>
<evidence type="ECO:0000313" key="4">
    <source>
        <dbReference type="EMBL" id="NKQ53473.1"/>
    </source>
</evidence>
<evidence type="ECO:0000259" key="2">
    <source>
        <dbReference type="Pfam" id="PF05239"/>
    </source>
</evidence>
<protein>
    <submittedName>
        <fullName evidence="4">PRC and DUF2382 domain-containing protein</fullName>
    </submittedName>
</protein>
<dbReference type="InterPro" id="IPR019060">
    <property type="entry name" value="DUF2382"/>
</dbReference>